<feature type="compositionally biased region" description="Low complexity" evidence="1">
    <location>
        <begin position="401"/>
        <end position="414"/>
    </location>
</feature>
<feature type="compositionally biased region" description="Basic residues" evidence="1">
    <location>
        <begin position="193"/>
        <end position="206"/>
    </location>
</feature>
<feature type="region of interest" description="Disordered" evidence="1">
    <location>
        <begin position="188"/>
        <end position="433"/>
    </location>
</feature>
<evidence type="ECO:0000259" key="2">
    <source>
        <dbReference type="Pfam" id="PF11717"/>
    </source>
</evidence>
<feature type="compositionally biased region" description="Polar residues" evidence="1">
    <location>
        <begin position="456"/>
        <end position="467"/>
    </location>
</feature>
<gene>
    <name evidence="3" type="ORF">PR002_g16238</name>
    <name evidence="4" type="ORF">PR003_g12390</name>
</gene>
<accession>A0A6A3KNM7</accession>
<dbReference type="Proteomes" id="UP000435112">
    <property type="component" value="Unassembled WGS sequence"/>
</dbReference>
<feature type="compositionally biased region" description="Polar residues" evidence="1">
    <location>
        <begin position="483"/>
        <end position="493"/>
    </location>
</feature>
<dbReference type="Proteomes" id="UP000434957">
    <property type="component" value="Unassembled WGS sequence"/>
</dbReference>
<protein>
    <recommendedName>
        <fullName evidence="2">Tudor-knot domain-containing protein</fullName>
    </recommendedName>
</protein>
<dbReference type="OrthoDB" id="124855at2759"/>
<proteinExistence type="predicted"/>
<dbReference type="InterPro" id="IPR025995">
    <property type="entry name" value="Tudor-knot"/>
</dbReference>
<feature type="region of interest" description="Disordered" evidence="1">
    <location>
        <begin position="456"/>
        <end position="493"/>
    </location>
</feature>
<feature type="compositionally biased region" description="Basic residues" evidence="1">
    <location>
        <begin position="247"/>
        <end position="274"/>
    </location>
</feature>
<dbReference type="AlphaFoldDB" id="A0A6A3KNM7"/>
<feature type="compositionally biased region" description="Low complexity" evidence="1">
    <location>
        <begin position="275"/>
        <end position="293"/>
    </location>
</feature>
<evidence type="ECO:0000313" key="4">
    <source>
        <dbReference type="EMBL" id="KAE9336665.1"/>
    </source>
</evidence>
<keyword evidence="5" id="KW-1185">Reference proteome</keyword>
<dbReference type="EMBL" id="QXFU01001228">
    <property type="protein sequence ID" value="KAE9007317.1"/>
    <property type="molecule type" value="Genomic_DNA"/>
</dbReference>
<evidence type="ECO:0000313" key="3">
    <source>
        <dbReference type="EMBL" id="KAE9007317.1"/>
    </source>
</evidence>
<dbReference type="Pfam" id="PF11717">
    <property type="entry name" value="Tudor-knot"/>
    <property type="match status" value="1"/>
</dbReference>
<feature type="region of interest" description="Disordered" evidence="1">
    <location>
        <begin position="1"/>
        <end position="101"/>
    </location>
</feature>
<dbReference type="InterPro" id="IPR016197">
    <property type="entry name" value="Chromo-like_dom_sf"/>
</dbReference>
<organism evidence="3 6">
    <name type="scientific">Phytophthora rubi</name>
    <dbReference type="NCBI Taxonomy" id="129364"/>
    <lineage>
        <taxon>Eukaryota</taxon>
        <taxon>Sar</taxon>
        <taxon>Stramenopiles</taxon>
        <taxon>Oomycota</taxon>
        <taxon>Peronosporomycetes</taxon>
        <taxon>Peronosporales</taxon>
        <taxon>Peronosporaceae</taxon>
        <taxon>Phytophthora</taxon>
    </lineage>
</organism>
<feature type="region of interest" description="Disordered" evidence="1">
    <location>
        <begin position="607"/>
        <end position="709"/>
    </location>
</feature>
<dbReference type="Gene3D" id="2.30.30.140">
    <property type="match status" value="1"/>
</dbReference>
<feature type="compositionally biased region" description="Basic and acidic residues" evidence="1">
    <location>
        <begin position="652"/>
        <end position="665"/>
    </location>
</feature>
<evidence type="ECO:0000313" key="5">
    <source>
        <dbReference type="Proteomes" id="UP000434957"/>
    </source>
</evidence>
<feature type="compositionally biased region" description="Basic and acidic residues" evidence="1">
    <location>
        <begin position="221"/>
        <end position="233"/>
    </location>
</feature>
<comment type="caution">
    <text evidence="3">The sequence shown here is derived from an EMBL/GenBank/DDBJ whole genome shotgun (WGS) entry which is preliminary data.</text>
</comment>
<dbReference type="EMBL" id="QXFT01000745">
    <property type="protein sequence ID" value="KAE9336665.1"/>
    <property type="molecule type" value="Genomic_DNA"/>
</dbReference>
<reference evidence="3 6" key="1">
    <citation type="submission" date="2018-09" db="EMBL/GenBank/DDBJ databases">
        <title>Genomic investigation of the strawberry pathogen Phytophthora fragariae indicates pathogenicity is determined by transcriptional variation in three key races.</title>
        <authorList>
            <person name="Adams T.M."/>
            <person name="Armitage A.D."/>
            <person name="Sobczyk M.K."/>
            <person name="Bates H.J."/>
            <person name="Dunwell J.M."/>
            <person name="Nellist C.F."/>
            <person name="Harrison R.J."/>
        </authorList>
    </citation>
    <scope>NUCLEOTIDE SEQUENCE [LARGE SCALE GENOMIC DNA]</scope>
    <source>
        <strain evidence="3 6">SCRP324</strain>
        <strain evidence="4 5">SCRP333</strain>
    </source>
</reference>
<name>A0A6A3KNM7_9STRA</name>
<dbReference type="SUPFAM" id="SSF54160">
    <property type="entry name" value="Chromo domain-like"/>
    <property type="match status" value="1"/>
</dbReference>
<feature type="compositionally biased region" description="Basic residues" evidence="1">
    <location>
        <begin position="343"/>
        <end position="358"/>
    </location>
</feature>
<sequence>MYVTRRLLRSTMPPEPVEEKKEVPFLPPPTPKRRAAVRASAKICEVVADASGPAARSRAAKMSTENGGDEKNKSRNHKKTKEEEKKQQHQQKAEDEAPAVDASKLHGYQLMVDVHYRGEQYAEARILDLDPHKGLLFVHYMGWNARFDAWVPLEEVAAHGSHSGVAKKKDVSWDGDIALFATEEEAAAQRQNGKAKPKTTKAKKRPALSPKARQAARKALRSVDTDRKRHNEEVTETEEAQPAAKCVVKKSPKNVKAVKKTATKSPRAGKKVSSKKGSSSPARRAPRRVQVAVGTTDEDSERKNDTETADLVLEVEVEGREASNDEAEEENGEEEEEEASSSRAKKRATTKAKSRRKGHNESPGGSKRKRDTSKDEVQVTASTPTGAKRSPANKSKKTKKAGAANKSAGKPAAAVKTAPLPVPPRSGRGGLGSATREKLAAIFRLRVQQRQQMEQLNASQTGFQQSLQEQATEEAATAAADTPDNSAETAETEGSNIAVVNAELAAAEEYQRQLQQYYYHQQVMLANSLSMSVAGGEDLSAIPLQGGIMDPRIIQERLTALEERRRQQAHVQAYYQQLMLTRERNVRALAANQAFMTASAAVWEQQLKETQSEDGTSSVTSWKDVTGADSLEPNKGSPQAGVAAAPSSDAGDSTKGDNASTKENETSSAVTASNDVTSPDTVEKAAEGAETSPTKSVSDKCDPADAPAENVLYEFVL</sequence>
<feature type="domain" description="Tudor-knot" evidence="2">
    <location>
        <begin position="117"/>
        <end position="156"/>
    </location>
</feature>
<feature type="compositionally biased region" description="Polar residues" evidence="1">
    <location>
        <begin position="613"/>
        <end position="623"/>
    </location>
</feature>
<evidence type="ECO:0000313" key="6">
    <source>
        <dbReference type="Proteomes" id="UP000435112"/>
    </source>
</evidence>
<feature type="compositionally biased region" description="Low complexity" evidence="1">
    <location>
        <begin position="468"/>
        <end position="480"/>
    </location>
</feature>
<feature type="compositionally biased region" description="Polar residues" evidence="1">
    <location>
        <begin position="666"/>
        <end position="680"/>
    </location>
</feature>
<evidence type="ECO:0000256" key="1">
    <source>
        <dbReference type="SAM" id="MobiDB-lite"/>
    </source>
</evidence>
<feature type="compositionally biased region" description="Basic and acidic residues" evidence="1">
    <location>
        <begin position="80"/>
        <end position="95"/>
    </location>
</feature>
<feature type="compositionally biased region" description="Acidic residues" evidence="1">
    <location>
        <begin position="324"/>
        <end position="339"/>
    </location>
</feature>